<dbReference type="PANTHER" id="PTHR32196">
    <property type="entry name" value="ABC TRANSPORTER PERMEASE PROTEIN YPHD-RELATED-RELATED"/>
    <property type="match status" value="1"/>
</dbReference>
<feature type="transmembrane region" description="Helical" evidence="12">
    <location>
        <begin position="249"/>
        <end position="269"/>
    </location>
</feature>
<reference evidence="13 14" key="1">
    <citation type="submission" date="2020-08" db="EMBL/GenBank/DDBJ databases">
        <title>Genomic Encyclopedia of Type Strains, Phase IV (KMG-IV): sequencing the most valuable type-strain genomes for metagenomic binning, comparative biology and taxonomic classification.</title>
        <authorList>
            <person name="Goeker M."/>
        </authorList>
    </citation>
    <scope>NUCLEOTIDE SEQUENCE [LARGE SCALE GENOMIC DNA]</scope>
    <source>
        <strain evidence="13 14">DSM 102238</strain>
    </source>
</reference>
<evidence type="ECO:0000313" key="13">
    <source>
        <dbReference type="EMBL" id="MBB3999443.1"/>
    </source>
</evidence>
<dbReference type="AlphaFoldDB" id="A0A7W6H6M2"/>
<evidence type="ECO:0000256" key="12">
    <source>
        <dbReference type="SAM" id="Phobius"/>
    </source>
</evidence>
<dbReference type="GO" id="GO:0022857">
    <property type="term" value="F:transmembrane transporter activity"/>
    <property type="evidence" value="ECO:0007669"/>
    <property type="project" value="InterPro"/>
</dbReference>
<keyword evidence="14" id="KW-1185">Reference proteome</keyword>
<comment type="function">
    <text evidence="9">Part of the ABC transporter complex LsrABCD involved in autoinducer 2 (AI-2) import. Probably responsible for the translocation of the substrate across the membrane.</text>
</comment>
<dbReference type="Pfam" id="PF02653">
    <property type="entry name" value="BPD_transp_2"/>
    <property type="match status" value="1"/>
</dbReference>
<sequence length="359" mass="37296">MTSSATPTAAGGPPGETSHVRPQADHADRSKTILHRIADLRAWLFLAALILGFEIWARSEFGGTFILNPFNIQSIAIFAVAPLLLATGQTFVIISGGIDLSMGFIMGLAAVVAAHAINWATPGMGLPLAVLFGALVAVLVAAIPGLINGLLVSRLRVPPFIGTLGMFGVARGVAFLLAGGTTVPVANGFFATIGNGRILGVPLIVVITAVFVLAMHYLLSQTRFGQHNYAIGANVQAARRSGIDIKWHLLRLYVLTACCAGLAGVLYSARFNAGAAQAGEPLLLDSVAAVVIGGASLFGGSGTILGTVAGAFVIAVIQYGLVFVNVEPFWQFISVGVVIIISVLIDQAQRRFTGGRVDE</sequence>
<feature type="transmembrane region" description="Helical" evidence="12">
    <location>
        <begin position="126"/>
        <end position="147"/>
    </location>
</feature>
<evidence type="ECO:0000313" key="14">
    <source>
        <dbReference type="Proteomes" id="UP000542776"/>
    </source>
</evidence>
<keyword evidence="7 12" id="KW-1133">Transmembrane helix</keyword>
<evidence type="ECO:0000256" key="1">
    <source>
        <dbReference type="ARBA" id="ARBA00004651"/>
    </source>
</evidence>
<evidence type="ECO:0000256" key="2">
    <source>
        <dbReference type="ARBA" id="ARBA00011262"/>
    </source>
</evidence>
<feature type="transmembrane region" description="Helical" evidence="12">
    <location>
        <begin position="70"/>
        <end position="93"/>
    </location>
</feature>
<keyword evidence="3" id="KW-0813">Transport</keyword>
<evidence type="ECO:0000256" key="6">
    <source>
        <dbReference type="ARBA" id="ARBA00022692"/>
    </source>
</evidence>
<keyword evidence="4" id="KW-1003">Cell membrane</keyword>
<feature type="transmembrane region" description="Helical" evidence="12">
    <location>
        <begin position="40"/>
        <end position="58"/>
    </location>
</feature>
<keyword evidence="8 12" id="KW-0472">Membrane</keyword>
<protein>
    <recommendedName>
        <fullName evidence="10">Autoinducer 2 import system permease protein LsrD</fullName>
    </recommendedName>
</protein>
<evidence type="ECO:0000256" key="3">
    <source>
        <dbReference type="ARBA" id="ARBA00022448"/>
    </source>
</evidence>
<feature type="transmembrane region" description="Helical" evidence="12">
    <location>
        <begin position="281"/>
        <end position="298"/>
    </location>
</feature>
<dbReference type="Proteomes" id="UP000542776">
    <property type="component" value="Unassembled WGS sequence"/>
</dbReference>
<dbReference type="GO" id="GO:0005886">
    <property type="term" value="C:plasma membrane"/>
    <property type="evidence" value="ECO:0007669"/>
    <property type="project" value="UniProtKB-SubCell"/>
</dbReference>
<feature type="transmembrane region" description="Helical" evidence="12">
    <location>
        <begin position="100"/>
        <end position="120"/>
    </location>
</feature>
<gene>
    <name evidence="13" type="ORF">GGR04_003313</name>
</gene>
<keyword evidence="5" id="KW-0997">Cell inner membrane</keyword>
<dbReference type="CDD" id="cd06579">
    <property type="entry name" value="TM_PBP1_transp_AraH_like"/>
    <property type="match status" value="1"/>
</dbReference>
<keyword evidence="6 12" id="KW-0812">Transmembrane</keyword>
<dbReference type="EMBL" id="JACIEK010000010">
    <property type="protein sequence ID" value="MBB3999443.1"/>
    <property type="molecule type" value="Genomic_DNA"/>
</dbReference>
<accession>A0A7W6H6M2</accession>
<organism evidence="13 14">
    <name type="scientific">Aureimonas pseudogalii</name>
    <dbReference type="NCBI Taxonomy" id="1744844"/>
    <lineage>
        <taxon>Bacteria</taxon>
        <taxon>Pseudomonadati</taxon>
        <taxon>Pseudomonadota</taxon>
        <taxon>Alphaproteobacteria</taxon>
        <taxon>Hyphomicrobiales</taxon>
        <taxon>Aurantimonadaceae</taxon>
        <taxon>Aureimonas</taxon>
    </lineage>
</organism>
<feature type="region of interest" description="Disordered" evidence="11">
    <location>
        <begin position="1"/>
        <end position="25"/>
    </location>
</feature>
<evidence type="ECO:0000256" key="9">
    <source>
        <dbReference type="ARBA" id="ARBA00025439"/>
    </source>
</evidence>
<comment type="subunit">
    <text evidence="2">The complex is composed of two ATP-binding proteins (LsrA), two transmembrane proteins (LsrC and LsrD) and a solute-binding protein (LsrB).</text>
</comment>
<dbReference type="InterPro" id="IPR001851">
    <property type="entry name" value="ABC_transp_permease"/>
</dbReference>
<comment type="subcellular location">
    <subcellularLocation>
        <location evidence="1">Cell membrane</location>
        <topology evidence="1">Multi-pass membrane protein</topology>
    </subcellularLocation>
</comment>
<feature type="transmembrane region" description="Helical" evidence="12">
    <location>
        <begin position="329"/>
        <end position="346"/>
    </location>
</feature>
<comment type="caution">
    <text evidence="13">The sequence shown here is derived from an EMBL/GenBank/DDBJ whole genome shotgun (WGS) entry which is preliminary data.</text>
</comment>
<evidence type="ECO:0000256" key="8">
    <source>
        <dbReference type="ARBA" id="ARBA00023136"/>
    </source>
</evidence>
<dbReference type="RefSeq" id="WP_183200995.1">
    <property type="nucleotide sequence ID" value="NZ_JACIEK010000010.1"/>
</dbReference>
<evidence type="ECO:0000256" key="5">
    <source>
        <dbReference type="ARBA" id="ARBA00022519"/>
    </source>
</evidence>
<evidence type="ECO:0000256" key="7">
    <source>
        <dbReference type="ARBA" id="ARBA00022989"/>
    </source>
</evidence>
<evidence type="ECO:0000256" key="10">
    <source>
        <dbReference type="ARBA" id="ARBA00039381"/>
    </source>
</evidence>
<evidence type="ECO:0000256" key="4">
    <source>
        <dbReference type="ARBA" id="ARBA00022475"/>
    </source>
</evidence>
<name>A0A7W6H6M2_9HYPH</name>
<feature type="transmembrane region" description="Helical" evidence="12">
    <location>
        <begin position="198"/>
        <end position="219"/>
    </location>
</feature>
<feature type="transmembrane region" description="Helical" evidence="12">
    <location>
        <begin position="305"/>
        <end position="323"/>
    </location>
</feature>
<dbReference type="PANTHER" id="PTHR32196:SF71">
    <property type="entry name" value="AUTOINDUCER 2 IMPORT SYSTEM PERMEASE PROTEIN LSRD"/>
    <property type="match status" value="1"/>
</dbReference>
<proteinExistence type="predicted"/>
<evidence type="ECO:0000256" key="11">
    <source>
        <dbReference type="SAM" id="MobiDB-lite"/>
    </source>
</evidence>